<evidence type="ECO:0000256" key="7">
    <source>
        <dbReference type="PROSITE-ProRule" id="PRU10141"/>
    </source>
</evidence>
<feature type="region of interest" description="Disordered" evidence="8">
    <location>
        <begin position="364"/>
        <end position="427"/>
    </location>
</feature>
<dbReference type="CDD" id="cd14014">
    <property type="entry name" value="STKc_PknB_like"/>
    <property type="match status" value="1"/>
</dbReference>
<feature type="domain" description="Protein kinase" evidence="9">
    <location>
        <begin position="5"/>
        <end position="268"/>
    </location>
</feature>
<dbReference type="RefSeq" id="WP_344994566.1">
    <property type="nucleotide sequence ID" value="NZ_BAAAXV010000008.1"/>
</dbReference>
<evidence type="ECO:0000256" key="1">
    <source>
        <dbReference type="ARBA" id="ARBA00012513"/>
    </source>
</evidence>
<dbReference type="PANTHER" id="PTHR43289">
    <property type="entry name" value="MITOGEN-ACTIVATED PROTEIN KINASE KINASE KINASE 20-RELATED"/>
    <property type="match status" value="1"/>
</dbReference>
<keyword evidence="3 10" id="KW-0808">Transferase</keyword>
<organism evidence="10 11">
    <name type="scientific">Nonomuraea helvata</name>
    <dbReference type="NCBI Taxonomy" id="37484"/>
    <lineage>
        <taxon>Bacteria</taxon>
        <taxon>Bacillati</taxon>
        <taxon>Actinomycetota</taxon>
        <taxon>Actinomycetes</taxon>
        <taxon>Streptosporangiales</taxon>
        <taxon>Streptosporangiaceae</taxon>
        <taxon>Nonomuraea</taxon>
    </lineage>
</organism>
<evidence type="ECO:0000259" key="9">
    <source>
        <dbReference type="PROSITE" id="PS50011"/>
    </source>
</evidence>
<dbReference type="InterPro" id="IPR008271">
    <property type="entry name" value="Ser/Thr_kinase_AS"/>
</dbReference>
<evidence type="ECO:0000256" key="8">
    <source>
        <dbReference type="SAM" id="MobiDB-lite"/>
    </source>
</evidence>
<feature type="compositionally biased region" description="Polar residues" evidence="8">
    <location>
        <begin position="376"/>
        <end position="385"/>
    </location>
</feature>
<dbReference type="PROSITE" id="PS00107">
    <property type="entry name" value="PROTEIN_KINASE_ATP"/>
    <property type="match status" value="1"/>
</dbReference>
<evidence type="ECO:0000256" key="2">
    <source>
        <dbReference type="ARBA" id="ARBA00022527"/>
    </source>
</evidence>
<keyword evidence="6 7" id="KW-0067">ATP-binding</keyword>
<dbReference type="Proteomes" id="UP001589532">
    <property type="component" value="Unassembled WGS sequence"/>
</dbReference>
<evidence type="ECO:0000313" key="10">
    <source>
        <dbReference type="EMBL" id="MFB9625479.1"/>
    </source>
</evidence>
<evidence type="ECO:0000256" key="4">
    <source>
        <dbReference type="ARBA" id="ARBA00022741"/>
    </source>
</evidence>
<dbReference type="EMBL" id="JBHMBW010000017">
    <property type="protein sequence ID" value="MFB9625479.1"/>
    <property type="molecule type" value="Genomic_DNA"/>
</dbReference>
<keyword evidence="11" id="KW-1185">Reference proteome</keyword>
<feature type="binding site" evidence="7">
    <location>
        <position position="34"/>
    </location>
    <ligand>
        <name>ATP</name>
        <dbReference type="ChEBI" id="CHEBI:30616"/>
    </ligand>
</feature>
<keyword evidence="4 7" id="KW-0547">Nucleotide-binding</keyword>
<reference evidence="10 11" key="1">
    <citation type="submission" date="2024-09" db="EMBL/GenBank/DDBJ databases">
        <authorList>
            <person name="Sun Q."/>
            <person name="Mori K."/>
        </authorList>
    </citation>
    <scope>NUCLEOTIDE SEQUENCE [LARGE SCALE GENOMIC DNA]</scope>
    <source>
        <strain evidence="10 11">JCM 3143</strain>
    </source>
</reference>
<proteinExistence type="predicted"/>
<dbReference type="Gene3D" id="3.30.200.20">
    <property type="entry name" value="Phosphorylase Kinase, domain 1"/>
    <property type="match status" value="1"/>
</dbReference>
<dbReference type="Pfam" id="PF00069">
    <property type="entry name" value="Pkinase"/>
    <property type="match status" value="1"/>
</dbReference>
<keyword evidence="5 10" id="KW-0418">Kinase</keyword>
<dbReference type="InterPro" id="IPR017441">
    <property type="entry name" value="Protein_kinase_ATP_BS"/>
</dbReference>
<dbReference type="InterPro" id="IPR011009">
    <property type="entry name" value="Kinase-like_dom_sf"/>
</dbReference>
<feature type="region of interest" description="Disordered" evidence="8">
    <location>
        <begin position="327"/>
        <end position="350"/>
    </location>
</feature>
<dbReference type="PROSITE" id="PS00108">
    <property type="entry name" value="PROTEIN_KINASE_ST"/>
    <property type="match status" value="1"/>
</dbReference>
<sequence length="427" mass="45647">MAGRYRLLAEVGRGAMGRVWRAHDELLDRQVAVKELRIPHELGPEREELLGRTLREARLTARLSHPRIAAVYDVVVADERPWIVLQFVPAPSLAQLIVERGPLPVISVARLGLEMLDALRAAHAGGIVHRDIKPANILITDDRHAILTDFGLASTLDDQGRRTQEGIVVGTPAYIAPERARGGPATPQADLWSLGATLYAAVEGRAPFGLSSELATLSAVLTSAPEPFEHAGPLAPIITGLLEKDPDRRTDADRAYEQLSALCESPILPVSVDAPTLDGDSGRITASSGDRPFGKGTPFRQRATEHWRQAAAVAALIVSVLATASRWSGDPGAPSPATVAQPTPSPATLAPDTTALQAREVVARRHAGRREPEPARTTQSVSTQAAGAPHAPARRTKTTTAKKVKTPKAKTKTVKVKKVKVKKHGAK</sequence>
<name>A0ABV5S391_9ACTN</name>
<dbReference type="PROSITE" id="PS50011">
    <property type="entry name" value="PROTEIN_KINASE_DOM"/>
    <property type="match status" value="1"/>
</dbReference>
<accession>A0ABV5S391</accession>
<dbReference type="InterPro" id="IPR000719">
    <property type="entry name" value="Prot_kinase_dom"/>
</dbReference>
<protein>
    <recommendedName>
        <fullName evidence="1">non-specific serine/threonine protein kinase</fullName>
        <ecNumber evidence="1">2.7.11.1</ecNumber>
    </recommendedName>
</protein>
<evidence type="ECO:0000313" key="11">
    <source>
        <dbReference type="Proteomes" id="UP001589532"/>
    </source>
</evidence>
<comment type="caution">
    <text evidence="10">The sequence shown here is derived from an EMBL/GenBank/DDBJ whole genome shotgun (WGS) entry which is preliminary data.</text>
</comment>
<keyword evidence="2" id="KW-0723">Serine/threonine-protein kinase</keyword>
<feature type="compositionally biased region" description="Basic residues" evidence="8">
    <location>
        <begin position="392"/>
        <end position="427"/>
    </location>
</feature>
<dbReference type="SMART" id="SM00220">
    <property type="entry name" value="S_TKc"/>
    <property type="match status" value="1"/>
</dbReference>
<dbReference type="SUPFAM" id="SSF56112">
    <property type="entry name" value="Protein kinase-like (PK-like)"/>
    <property type="match status" value="1"/>
</dbReference>
<evidence type="ECO:0000256" key="3">
    <source>
        <dbReference type="ARBA" id="ARBA00022679"/>
    </source>
</evidence>
<evidence type="ECO:0000256" key="5">
    <source>
        <dbReference type="ARBA" id="ARBA00022777"/>
    </source>
</evidence>
<dbReference type="EC" id="2.7.11.1" evidence="1"/>
<gene>
    <name evidence="10" type="ORF">ACFFSA_20540</name>
</gene>
<dbReference type="Gene3D" id="1.10.510.10">
    <property type="entry name" value="Transferase(Phosphotransferase) domain 1"/>
    <property type="match status" value="1"/>
</dbReference>
<evidence type="ECO:0000256" key="6">
    <source>
        <dbReference type="ARBA" id="ARBA00022840"/>
    </source>
</evidence>
<dbReference type="GO" id="GO:0004674">
    <property type="term" value="F:protein serine/threonine kinase activity"/>
    <property type="evidence" value="ECO:0007669"/>
    <property type="project" value="UniProtKB-EC"/>
</dbReference>
<dbReference type="PANTHER" id="PTHR43289:SF6">
    <property type="entry name" value="SERINE_THREONINE-PROTEIN KINASE NEKL-3"/>
    <property type="match status" value="1"/>
</dbReference>